<dbReference type="InterPro" id="IPR004401">
    <property type="entry name" value="YbaB/EbfC"/>
</dbReference>
<dbReference type="AlphaFoldDB" id="W6TSM0"/>
<evidence type="ECO:0000256" key="2">
    <source>
        <dbReference type="HAMAP-Rule" id="MF_00274"/>
    </source>
</evidence>
<name>W6TSM0_HOLOB</name>
<comment type="similarity">
    <text evidence="2">Belongs to the YbaB/EbfC family.</text>
</comment>
<evidence type="ECO:0000256" key="3">
    <source>
        <dbReference type="SAM" id="Coils"/>
    </source>
</evidence>
<sequence length="99" mass="11139">MFSKFTRQIQEMQKKMMDTQAQLRDMELEAQSAGGAVKITISGEGKLLNVSLSPEILQDAGLLEDSIVAAYYNAWEILQKKREESMKELKVPPGLEGMF</sequence>
<reference evidence="4 5" key="1">
    <citation type="journal article" date="2014" name="FEMS Microbiol. Lett.">
        <title>Draft genome sequences of three Holospora species (Holospora obtusa, Holospora undulata, and Holospora elegans), endonuclear symbiotic bacteria of the ciliate Paramecium caudatum.</title>
        <authorList>
            <person name="Dohra H."/>
            <person name="Tanaka K."/>
            <person name="Suzuki T."/>
            <person name="Fujishima M."/>
            <person name="Suzuki H."/>
        </authorList>
    </citation>
    <scope>NUCLEOTIDE SEQUENCE [LARGE SCALE GENOMIC DNA]</scope>
    <source>
        <strain evidence="4 5">F1</strain>
    </source>
</reference>
<dbReference type="eggNOG" id="COG0718">
    <property type="taxonomic scope" value="Bacteria"/>
</dbReference>
<dbReference type="GO" id="GO:0043590">
    <property type="term" value="C:bacterial nucleoid"/>
    <property type="evidence" value="ECO:0007669"/>
    <property type="project" value="UniProtKB-UniRule"/>
</dbReference>
<dbReference type="EMBL" id="AWTR02000085">
    <property type="protein sequence ID" value="ETZ06797.1"/>
    <property type="molecule type" value="Genomic_DNA"/>
</dbReference>
<keyword evidence="1 2" id="KW-0238">DNA-binding</keyword>
<dbReference type="NCBIfam" id="TIGR00103">
    <property type="entry name" value="DNA_YbaB_EbfC"/>
    <property type="match status" value="1"/>
</dbReference>
<gene>
    <name evidence="4" type="ORF">P618_201089</name>
</gene>
<keyword evidence="5" id="KW-1185">Reference proteome</keyword>
<comment type="subcellular location">
    <subcellularLocation>
        <location evidence="2">Cytoplasm</location>
        <location evidence="2">Nucleoid</location>
    </subcellularLocation>
</comment>
<keyword evidence="2" id="KW-0963">Cytoplasm</keyword>
<keyword evidence="3" id="KW-0175">Coiled coil</keyword>
<evidence type="ECO:0000313" key="5">
    <source>
        <dbReference type="Proteomes" id="UP000019112"/>
    </source>
</evidence>
<dbReference type="InterPro" id="IPR036894">
    <property type="entry name" value="YbaB-like_sf"/>
</dbReference>
<organism evidence="4 5">
    <name type="scientific">Holospora obtusa F1</name>
    <dbReference type="NCBI Taxonomy" id="1399147"/>
    <lineage>
        <taxon>Bacteria</taxon>
        <taxon>Pseudomonadati</taxon>
        <taxon>Pseudomonadota</taxon>
        <taxon>Alphaproteobacteria</taxon>
        <taxon>Holosporales</taxon>
        <taxon>Holosporaceae</taxon>
        <taxon>Holospora</taxon>
    </lineage>
</organism>
<comment type="subunit">
    <text evidence="2">Homodimer.</text>
</comment>
<accession>W6TSM0</accession>
<protein>
    <recommendedName>
        <fullName evidence="2">Nucleoid-associated protein P618_201089</fullName>
    </recommendedName>
</protein>
<dbReference type="SUPFAM" id="SSF82607">
    <property type="entry name" value="YbaB-like"/>
    <property type="match status" value="1"/>
</dbReference>
<comment type="function">
    <text evidence="2">Binds to DNA and alters its conformation. May be involved in regulation of gene expression, nucleoid organization and DNA protection.</text>
</comment>
<comment type="caution">
    <text evidence="4">The sequence shown here is derived from an EMBL/GenBank/DDBJ whole genome shotgun (WGS) entry which is preliminary data.</text>
</comment>
<feature type="coiled-coil region" evidence="3">
    <location>
        <begin position="2"/>
        <end position="29"/>
    </location>
</feature>
<proteinExistence type="inferred from homology"/>
<dbReference type="PANTHER" id="PTHR33449:SF1">
    <property type="entry name" value="NUCLEOID-ASSOCIATED PROTEIN YBAB"/>
    <property type="match status" value="1"/>
</dbReference>
<dbReference type="STRING" id="1399147.P618_201089"/>
<dbReference type="Pfam" id="PF02575">
    <property type="entry name" value="YbaB_DNA_bd"/>
    <property type="match status" value="1"/>
</dbReference>
<evidence type="ECO:0000313" key="4">
    <source>
        <dbReference type="EMBL" id="ETZ06797.1"/>
    </source>
</evidence>
<dbReference type="GO" id="GO:0003677">
    <property type="term" value="F:DNA binding"/>
    <property type="evidence" value="ECO:0007669"/>
    <property type="project" value="UniProtKB-UniRule"/>
</dbReference>
<dbReference type="OrthoDB" id="9803080at2"/>
<evidence type="ECO:0000256" key="1">
    <source>
        <dbReference type="ARBA" id="ARBA00023125"/>
    </source>
</evidence>
<dbReference type="PANTHER" id="PTHR33449">
    <property type="entry name" value="NUCLEOID-ASSOCIATED PROTEIN YBAB"/>
    <property type="match status" value="1"/>
</dbReference>
<dbReference type="GO" id="GO:0005829">
    <property type="term" value="C:cytosol"/>
    <property type="evidence" value="ECO:0007669"/>
    <property type="project" value="TreeGrafter"/>
</dbReference>
<dbReference type="Gene3D" id="3.30.1310.10">
    <property type="entry name" value="Nucleoid-associated protein YbaB-like domain"/>
    <property type="match status" value="1"/>
</dbReference>
<dbReference type="Proteomes" id="UP000019112">
    <property type="component" value="Unassembled WGS sequence"/>
</dbReference>
<dbReference type="HAMAP" id="MF_00274">
    <property type="entry name" value="DNA_YbaB_EbfC"/>
    <property type="match status" value="1"/>
</dbReference>
<dbReference type="RefSeq" id="WP_021826827.1">
    <property type="nucleotide sequence ID" value="NZ_AWTR02000085.1"/>
</dbReference>
<dbReference type="PIRSF" id="PIRSF004555">
    <property type="entry name" value="UCP004555"/>
    <property type="match status" value="1"/>
</dbReference>